<dbReference type="EMBL" id="CP138858">
    <property type="protein sequence ID" value="WPJ97914.1"/>
    <property type="molecule type" value="Genomic_DNA"/>
</dbReference>
<evidence type="ECO:0000256" key="1">
    <source>
        <dbReference type="ARBA" id="ARBA00004196"/>
    </source>
</evidence>
<dbReference type="InterPro" id="IPR006127">
    <property type="entry name" value="ZnuA-like"/>
</dbReference>
<reference evidence="8 9" key="1">
    <citation type="submission" date="2023-11" db="EMBL/GenBank/DDBJ databases">
        <title>Coraliomargarita sp. nov., isolated from marine algae.</title>
        <authorList>
            <person name="Lee J.K."/>
            <person name="Baek J.H."/>
            <person name="Kim J.M."/>
            <person name="Choi D.G."/>
            <person name="Jeon C.O."/>
        </authorList>
    </citation>
    <scope>NUCLEOTIDE SEQUENCE [LARGE SCALE GENOMIC DNA]</scope>
    <source>
        <strain evidence="8 9">J2-16</strain>
    </source>
</reference>
<dbReference type="RefSeq" id="WP_319834728.1">
    <property type="nucleotide sequence ID" value="NZ_CP138858.1"/>
</dbReference>
<dbReference type="PANTHER" id="PTHR42953">
    <property type="entry name" value="HIGH-AFFINITY ZINC UPTAKE SYSTEM PROTEIN ZNUA-RELATED"/>
    <property type="match status" value="1"/>
</dbReference>
<proteinExistence type="inferred from homology"/>
<dbReference type="PANTHER" id="PTHR42953:SF1">
    <property type="entry name" value="METAL-BINDING PROTEIN HI_0362-RELATED"/>
    <property type="match status" value="1"/>
</dbReference>
<dbReference type="SUPFAM" id="SSF53807">
    <property type="entry name" value="Helical backbone' metal receptor"/>
    <property type="match status" value="1"/>
</dbReference>
<evidence type="ECO:0000256" key="3">
    <source>
        <dbReference type="ARBA" id="ARBA00022448"/>
    </source>
</evidence>
<feature type="signal peptide" evidence="7">
    <location>
        <begin position="1"/>
        <end position="35"/>
    </location>
</feature>
<evidence type="ECO:0000313" key="9">
    <source>
        <dbReference type="Proteomes" id="UP001324993"/>
    </source>
</evidence>
<accession>A0ABZ0RRP0</accession>
<keyword evidence="3 6" id="KW-0813">Transport</keyword>
<keyword evidence="9" id="KW-1185">Reference proteome</keyword>
<dbReference type="PRINTS" id="PR00691">
    <property type="entry name" value="ADHESINB"/>
</dbReference>
<keyword evidence="4" id="KW-0479">Metal-binding</keyword>
<gene>
    <name evidence="8" type="ORF">SH580_09340</name>
</gene>
<dbReference type="InterPro" id="IPR006129">
    <property type="entry name" value="AdhesinB"/>
</dbReference>
<evidence type="ECO:0000313" key="8">
    <source>
        <dbReference type="EMBL" id="WPJ97914.1"/>
    </source>
</evidence>
<dbReference type="Gene3D" id="3.40.50.1980">
    <property type="entry name" value="Nitrogenase molybdenum iron protein domain"/>
    <property type="match status" value="2"/>
</dbReference>
<comment type="similarity">
    <text evidence="2 6">Belongs to the bacterial solute-binding protein 9 family.</text>
</comment>
<organism evidence="8 9">
    <name type="scientific">Coraliomargarita algicola</name>
    <dbReference type="NCBI Taxonomy" id="3092156"/>
    <lineage>
        <taxon>Bacteria</taxon>
        <taxon>Pseudomonadati</taxon>
        <taxon>Verrucomicrobiota</taxon>
        <taxon>Opitutia</taxon>
        <taxon>Puniceicoccales</taxon>
        <taxon>Coraliomargaritaceae</taxon>
        <taxon>Coraliomargarita</taxon>
    </lineage>
</organism>
<keyword evidence="5 7" id="KW-0732">Signal</keyword>
<name>A0ABZ0RRP0_9BACT</name>
<dbReference type="InterPro" id="IPR050492">
    <property type="entry name" value="Bact_metal-bind_prot9"/>
</dbReference>
<evidence type="ECO:0000256" key="6">
    <source>
        <dbReference type="RuleBase" id="RU003512"/>
    </source>
</evidence>
<evidence type="ECO:0000256" key="4">
    <source>
        <dbReference type="ARBA" id="ARBA00022723"/>
    </source>
</evidence>
<evidence type="ECO:0000256" key="2">
    <source>
        <dbReference type="ARBA" id="ARBA00011028"/>
    </source>
</evidence>
<sequence length="340" mass="36848">MESNTIISWNRAGKLSCCLLAAVAVLVSGCVPQDAQDDLVASPRLEYPYQVGTTVAMLTDVVRKVAGEKAQVKGIIGEGIDPHLYKPTSSDVKLLQASDIIFYSGLNLEGKMGDVLVRMATSGKPVIAVTETLLNDGSYVMTDEADHYDPHVWMDVGGWIQATQVIGESLARFDPDQAELYRKNTQSYTAELERLHAYGKRAFATIPESQRVLVTAHDAFNYMGRAYGLQVRGIQGISTESEAGLKDINDLVDFLVDHQIPAVFVESSVSQKNVRALIEGARAKGHDVQIGGELFSDAMGETGTYEGTYIGMLDHNITTIVRALGGEAPRQGLNGQLTSH</sequence>
<evidence type="ECO:0000256" key="7">
    <source>
        <dbReference type="SAM" id="SignalP"/>
    </source>
</evidence>
<evidence type="ECO:0000256" key="5">
    <source>
        <dbReference type="ARBA" id="ARBA00022729"/>
    </source>
</evidence>
<dbReference type="PRINTS" id="PR00690">
    <property type="entry name" value="ADHESNFAMILY"/>
</dbReference>
<comment type="subcellular location">
    <subcellularLocation>
        <location evidence="1">Cell envelope</location>
    </subcellularLocation>
</comment>
<feature type="chain" id="PRO_5047038732" evidence="7">
    <location>
        <begin position="36"/>
        <end position="340"/>
    </location>
</feature>
<dbReference type="InterPro" id="IPR006128">
    <property type="entry name" value="Lipoprotein_PsaA-like"/>
</dbReference>
<protein>
    <submittedName>
        <fullName evidence="8">Zinc ABC transporter substrate-binding protein</fullName>
    </submittedName>
</protein>
<dbReference type="Proteomes" id="UP001324993">
    <property type="component" value="Chromosome"/>
</dbReference>
<dbReference type="Pfam" id="PF01297">
    <property type="entry name" value="ZnuA"/>
    <property type="match status" value="1"/>
</dbReference>